<dbReference type="Proteomes" id="UP000238442">
    <property type="component" value="Chromosome"/>
</dbReference>
<evidence type="ECO:0000313" key="2">
    <source>
        <dbReference type="Proteomes" id="UP000238442"/>
    </source>
</evidence>
<sequence>MRKDIDIPVVKDVYIAAVLEFNQDFNTNDWNAYIINDGSMPLESVLIVSQGFDDKDLTAPMRHSLALLPSKAYAKIEFLEDSVLRLNNFFTITYFIGNKLYDKRFELPAHSVIEDNSVKLPVMDKQGVLAR</sequence>
<keyword evidence="2" id="KW-1185">Reference proteome</keyword>
<organism evidence="1 2">
    <name type="scientific">Pukyongia salina</name>
    <dbReference type="NCBI Taxonomy" id="2094025"/>
    <lineage>
        <taxon>Bacteria</taxon>
        <taxon>Pseudomonadati</taxon>
        <taxon>Bacteroidota</taxon>
        <taxon>Flavobacteriia</taxon>
        <taxon>Flavobacteriales</taxon>
        <taxon>Flavobacteriaceae</taxon>
        <taxon>Pukyongia</taxon>
    </lineage>
</organism>
<dbReference type="KEGG" id="aue:C5O00_04650"/>
<accession>A0A2S0HWE9</accession>
<proteinExistence type="predicted"/>
<dbReference type="EMBL" id="CP027062">
    <property type="protein sequence ID" value="AVI50493.1"/>
    <property type="molecule type" value="Genomic_DNA"/>
</dbReference>
<dbReference type="AlphaFoldDB" id="A0A2S0HWE9"/>
<reference evidence="1 2" key="1">
    <citation type="submission" date="2018-02" db="EMBL/GenBank/DDBJ databases">
        <title>Genomic analysis of the strain RR4-38 isolated from a seawater recirculating aquaculture system.</title>
        <authorList>
            <person name="Kim Y.-S."/>
            <person name="Jang Y.H."/>
            <person name="Kim K.-H."/>
        </authorList>
    </citation>
    <scope>NUCLEOTIDE SEQUENCE [LARGE SCALE GENOMIC DNA]</scope>
    <source>
        <strain evidence="1 2">RR4-38</strain>
    </source>
</reference>
<dbReference type="RefSeq" id="WP_105215380.1">
    <property type="nucleotide sequence ID" value="NZ_CP027062.1"/>
</dbReference>
<dbReference type="OrthoDB" id="953239at2"/>
<name>A0A2S0HWE9_9FLAO</name>
<protein>
    <submittedName>
        <fullName evidence="1">Uncharacterized protein</fullName>
    </submittedName>
</protein>
<evidence type="ECO:0000313" key="1">
    <source>
        <dbReference type="EMBL" id="AVI50493.1"/>
    </source>
</evidence>
<gene>
    <name evidence="1" type="ORF">C5O00_04650</name>
</gene>